<name>A0A1M5XNR0_9FLAO</name>
<sequence>MKLKSTISRIPEGYSEGFYNNRKYSITRTDFNEGKSTKIYAKELGGTDFISLNYYETKMGELLKPCEMPELKVITFLKEVRIID</sequence>
<reference evidence="2" key="2">
    <citation type="submission" date="2016-11" db="EMBL/GenBank/DDBJ databases">
        <authorList>
            <person name="Jaros S."/>
            <person name="Januszkiewicz K."/>
            <person name="Wedrychowicz H."/>
        </authorList>
    </citation>
    <scope>NUCLEOTIDE SEQUENCE [LARGE SCALE GENOMIC DNA]</scope>
    <source>
        <strain evidence="2">DSM 19859</strain>
    </source>
</reference>
<gene>
    <name evidence="1" type="ORF">DSM01_905</name>
    <name evidence="2" type="ORF">SAMN04487999_1611</name>
</gene>
<evidence type="ECO:0000313" key="1">
    <source>
        <dbReference type="EMBL" id="RXG30156.1"/>
    </source>
</evidence>
<dbReference type="Proteomes" id="UP000290037">
    <property type="component" value="Unassembled WGS sequence"/>
</dbReference>
<protein>
    <submittedName>
        <fullName evidence="2">Peptide-methionine (S)-S-oxide reductase</fullName>
    </submittedName>
</protein>
<keyword evidence="4" id="KW-1185">Reference proteome</keyword>
<dbReference type="RefSeq" id="WP_072982081.1">
    <property type="nucleotide sequence ID" value="NZ_FQXT01000003.1"/>
</dbReference>
<evidence type="ECO:0000313" key="3">
    <source>
        <dbReference type="Proteomes" id="UP000184240"/>
    </source>
</evidence>
<proteinExistence type="predicted"/>
<dbReference type="OrthoDB" id="1189996at2"/>
<reference evidence="3" key="1">
    <citation type="submission" date="2016-11" db="EMBL/GenBank/DDBJ databases">
        <authorList>
            <person name="Varghese N."/>
            <person name="Submissions S."/>
        </authorList>
    </citation>
    <scope>NUCLEOTIDE SEQUENCE [LARGE SCALE GENOMIC DNA]</scope>
    <source>
        <strain evidence="3">DSM 19859</strain>
    </source>
</reference>
<dbReference type="Proteomes" id="UP000184240">
    <property type="component" value="Unassembled WGS sequence"/>
</dbReference>
<dbReference type="EMBL" id="FQXT01000003">
    <property type="protein sequence ID" value="SHI01379.1"/>
    <property type="molecule type" value="Genomic_DNA"/>
</dbReference>
<organism evidence="2 3">
    <name type="scientific">Leeuwenhoekiella palythoae</name>
    <dbReference type="NCBI Taxonomy" id="573501"/>
    <lineage>
        <taxon>Bacteria</taxon>
        <taxon>Pseudomonadati</taxon>
        <taxon>Bacteroidota</taxon>
        <taxon>Flavobacteriia</taxon>
        <taxon>Flavobacteriales</taxon>
        <taxon>Flavobacteriaceae</taxon>
        <taxon>Leeuwenhoekiella</taxon>
    </lineage>
</organism>
<evidence type="ECO:0000313" key="2">
    <source>
        <dbReference type="EMBL" id="SHI01379.1"/>
    </source>
</evidence>
<dbReference type="AlphaFoldDB" id="A0A1M5XNR0"/>
<accession>A0A1M5XNR0</accession>
<reference evidence="1 4" key="3">
    <citation type="submission" date="2018-07" db="EMBL/GenBank/DDBJ databases">
        <title>Leeuwenhoekiella genomics.</title>
        <authorList>
            <person name="Tahon G."/>
            <person name="Willems A."/>
        </authorList>
    </citation>
    <scope>NUCLEOTIDE SEQUENCE [LARGE SCALE GENOMIC DNA]</scope>
    <source>
        <strain evidence="1 4">LMG 24856</strain>
    </source>
</reference>
<dbReference type="EMBL" id="QOVN01000002">
    <property type="protein sequence ID" value="RXG30156.1"/>
    <property type="molecule type" value="Genomic_DNA"/>
</dbReference>
<evidence type="ECO:0000313" key="4">
    <source>
        <dbReference type="Proteomes" id="UP000290037"/>
    </source>
</evidence>
<dbReference type="STRING" id="573501.SAMN04487999_1611"/>